<protein>
    <recommendedName>
        <fullName evidence="8">MSP domain-containing protein</fullName>
    </recommendedName>
</protein>
<evidence type="ECO:0000259" key="8">
    <source>
        <dbReference type="PROSITE" id="PS50202"/>
    </source>
</evidence>
<dbReference type="PANTHER" id="PTHR10809">
    <property type="entry name" value="VESICLE-ASSOCIATED MEMBRANE PROTEIN-ASSOCIATED PROTEIN"/>
    <property type="match status" value="1"/>
</dbReference>
<comment type="similarity">
    <text evidence="2">Belongs to the VAMP-associated protein (VAP) (TC 9.B.17) family.</text>
</comment>
<dbReference type="AlphaFoldDB" id="A0A0G4IYU9"/>
<keyword evidence="5" id="KW-0472">Membrane</keyword>
<evidence type="ECO:0000256" key="4">
    <source>
        <dbReference type="ARBA" id="ARBA00022989"/>
    </source>
</evidence>
<keyword evidence="6" id="KW-0175">Coiled coil</keyword>
<evidence type="ECO:0000313" key="10">
    <source>
        <dbReference type="EMBL" id="SPQ96465.1"/>
    </source>
</evidence>
<dbReference type="PROSITE" id="PS50202">
    <property type="entry name" value="MSP"/>
    <property type="match status" value="1"/>
</dbReference>
<dbReference type="GO" id="GO:0090158">
    <property type="term" value="P:endoplasmic reticulum membrane organization"/>
    <property type="evidence" value="ECO:0007669"/>
    <property type="project" value="TreeGrafter"/>
</dbReference>
<evidence type="ECO:0000313" key="12">
    <source>
        <dbReference type="Proteomes" id="UP000290189"/>
    </source>
</evidence>
<evidence type="ECO:0000256" key="2">
    <source>
        <dbReference type="ARBA" id="ARBA00008932"/>
    </source>
</evidence>
<dbReference type="InterPro" id="IPR013783">
    <property type="entry name" value="Ig-like_fold"/>
</dbReference>
<dbReference type="EMBL" id="CDSF01000099">
    <property type="protein sequence ID" value="CEP00196.1"/>
    <property type="molecule type" value="Genomic_DNA"/>
</dbReference>
<comment type="subcellular location">
    <subcellularLocation>
        <location evidence="1">Membrane</location>
        <topology evidence="1">Single-pass type IV membrane protein</topology>
    </subcellularLocation>
</comment>
<dbReference type="Gene3D" id="2.60.40.10">
    <property type="entry name" value="Immunoglobulins"/>
    <property type="match status" value="1"/>
</dbReference>
<keyword evidence="10" id="KW-0496">Mitochondrion</keyword>
<feature type="region of interest" description="Disordered" evidence="7">
    <location>
        <begin position="215"/>
        <end position="327"/>
    </location>
</feature>
<name>A0A0G4IYU9_PLABS</name>
<keyword evidence="11" id="KW-1185">Reference proteome</keyword>
<dbReference type="PANTHER" id="PTHR10809:SF6">
    <property type="entry name" value="AT11025P-RELATED"/>
    <property type="match status" value="1"/>
</dbReference>
<dbReference type="Proteomes" id="UP000039324">
    <property type="component" value="Unassembled WGS sequence"/>
</dbReference>
<accession>A0A0G4IYU9</accession>
<feature type="domain" description="MSP" evidence="8">
    <location>
        <begin position="30"/>
        <end position="152"/>
    </location>
</feature>
<feature type="region of interest" description="Disordered" evidence="7">
    <location>
        <begin position="1"/>
        <end position="30"/>
    </location>
</feature>
<dbReference type="OrthoDB" id="264603at2759"/>
<dbReference type="GO" id="GO:0005789">
    <property type="term" value="C:endoplasmic reticulum membrane"/>
    <property type="evidence" value="ECO:0007669"/>
    <property type="project" value="InterPro"/>
</dbReference>
<dbReference type="STRING" id="37360.A0A0G4IYU9"/>
<evidence type="ECO:0000256" key="6">
    <source>
        <dbReference type="SAM" id="Coils"/>
    </source>
</evidence>
<dbReference type="GO" id="GO:0061817">
    <property type="term" value="P:endoplasmic reticulum-plasma membrane tethering"/>
    <property type="evidence" value="ECO:0007669"/>
    <property type="project" value="TreeGrafter"/>
</dbReference>
<proteinExistence type="inferred from homology"/>
<feature type="compositionally biased region" description="Basic and acidic residues" evidence="7">
    <location>
        <begin position="253"/>
        <end position="263"/>
    </location>
</feature>
<geneLocation type="mitochondrion" evidence="10"/>
<evidence type="ECO:0000256" key="7">
    <source>
        <dbReference type="SAM" id="MobiDB-lite"/>
    </source>
</evidence>
<keyword evidence="4" id="KW-1133">Transmembrane helix</keyword>
<dbReference type="EMBL" id="OVEO01000006">
    <property type="protein sequence ID" value="SPQ96465.1"/>
    <property type="molecule type" value="Genomic_DNA"/>
</dbReference>
<evidence type="ECO:0000256" key="5">
    <source>
        <dbReference type="ARBA" id="ARBA00023136"/>
    </source>
</evidence>
<dbReference type="Pfam" id="PF00635">
    <property type="entry name" value="Motile_Sperm"/>
    <property type="match status" value="1"/>
</dbReference>
<keyword evidence="3" id="KW-0812">Transmembrane</keyword>
<evidence type="ECO:0000313" key="11">
    <source>
        <dbReference type="Proteomes" id="UP000039324"/>
    </source>
</evidence>
<dbReference type="InterPro" id="IPR000535">
    <property type="entry name" value="MSP_dom"/>
</dbReference>
<evidence type="ECO:0000256" key="3">
    <source>
        <dbReference type="ARBA" id="ARBA00022692"/>
    </source>
</evidence>
<reference evidence="9 11" key="1">
    <citation type="submission" date="2015-02" db="EMBL/GenBank/DDBJ databases">
        <authorList>
            <person name="Chooi Y.-H."/>
        </authorList>
    </citation>
    <scope>NUCLEOTIDE SEQUENCE [LARGE SCALE GENOMIC DNA]</scope>
    <source>
        <strain evidence="9">E3</strain>
    </source>
</reference>
<organism evidence="9 11">
    <name type="scientific">Plasmodiophora brassicae</name>
    <name type="common">Clubroot disease agent</name>
    <dbReference type="NCBI Taxonomy" id="37360"/>
    <lineage>
        <taxon>Eukaryota</taxon>
        <taxon>Sar</taxon>
        <taxon>Rhizaria</taxon>
        <taxon>Endomyxa</taxon>
        <taxon>Phytomyxea</taxon>
        <taxon>Plasmodiophorida</taxon>
        <taxon>Plasmodiophoridae</taxon>
        <taxon>Plasmodiophora</taxon>
    </lineage>
</organism>
<feature type="compositionally biased region" description="Low complexity" evidence="7">
    <location>
        <begin position="290"/>
        <end position="311"/>
    </location>
</feature>
<feature type="compositionally biased region" description="Low complexity" evidence="7">
    <location>
        <begin position="227"/>
        <end position="248"/>
    </location>
</feature>
<evidence type="ECO:0000256" key="1">
    <source>
        <dbReference type="ARBA" id="ARBA00004211"/>
    </source>
</evidence>
<dbReference type="InterPro" id="IPR016763">
    <property type="entry name" value="VAP"/>
</dbReference>
<dbReference type="OMA" id="TEGYPPQ"/>
<feature type="coiled-coil region" evidence="6">
    <location>
        <begin position="357"/>
        <end position="384"/>
    </location>
</feature>
<dbReference type="InterPro" id="IPR008962">
    <property type="entry name" value="PapD-like_sf"/>
</dbReference>
<evidence type="ECO:0000313" key="9">
    <source>
        <dbReference type="EMBL" id="CEP00196.1"/>
    </source>
</evidence>
<dbReference type="Proteomes" id="UP000290189">
    <property type="component" value="Unassembled WGS sequence"/>
</dbReference>
<sequence>MDDNDDADDNQQQPQQQQRGERVSAATDPLIDVSPSELRIQCQLNTEVSYAITLQNTSTRLVAFKVKTTAPKRYMVRPNQGYIRPGETSPVSIILVRQTQYPDASNPRNVRDKFLVQSMPVDREVSPDDLASLWVEKERQHKADSRVYYEHRLKCRLVIPPPSAAEPQHQRALISAPPSDAAPTTVAPPSIVVTPPAPVDRPGPVADVAIAPAAAPESTLEPPPLSAPSTATALATGAPASAAPASSAQPNLERPEQQQRHPDSGAAAEPVPPEQRSASIREPQEAVVVPAPASETPESARPAPASSAGPADGKPDAVTSGRGRTPTMTATEFASIVDRPREYEKMLAYSVKLTAEREAIEVRLLRLREHNEALMRENDALRRAAAASAADSLSSSPTAASQSSEFSVLDALHDKGIRTRPPSAKSGVPTDHELSTAQAARELSAGQGIQLWQIVAIAALCFLLGRIL</sequence>
<gene>
    <name evidence="9" type="ORF">PBRA_007930</name>
    <name evidence="10" type="ORF">PLBR_LOCUS3680</name>
</gene>
<reference evidence="10 12" key="2">
    <citation type="submission" date="2018-03" db="EMBL/GenBank/DDBJ databases">
        <authorList>
            <person name="Fogelqvist J."/>
        </authorList>
    </citation>
    <scope>NUCLEOTIDE SEQUENCE [LARGE SCALE GENOMIC DNA]</scope>
</reference>
<dbReference type="GO" id="GO:0005886">
    <property type="term" value="C:plasma membrane"/>
    <property type="evidence" value="ECO:0007669"/>
    <property type="project" value="TreeGrafter"/>
</dbReference>
<dbReference type="SUPFAM" id="SSF49354">
    <property type="entry name" value="PapD-like"/>
    <property type="match status" value="1"/>
</dbReference>